<dbReference type="SUPFAM" id="SSF64288">
    <property type="entry name" value="Chorismate lyase-like"/>
    <property type="match status" value="1"/>
</dbReference>
<dbReference type="SUPFAM" id="SSF46785">
    <property type="entry name" value="Winged helix' DNA-binding domain"/>
    <property type="match status" value="1"/>
</dbReference>
<accession>X1IMW9</accession>
<dbReference type="AlphaFoldDB" id="X1IMW9"/>
<evidence type="ECO:0000256" key="1">
    <source>
        <dbReference type="ARBA" id="ARBA00023015"/>
    </source>
</evidence>
<evidence type="ECO:0000256" key="3">
    <source>
        <dbReference type="ARBA" id="ARBA00023163"/>
    </source>
</evidence>
<dbReference type="EMBL" id="BARU01035049">
    <property type="protein sequence ID" value="GAH70585.1"/>
    <property type="molecule type" value="Genomic_DNA"/>
</dbReference>
<evidence type="ECO:0000259" key="4">
    <source>
        <dbReference type="PROSITE" id="PS50949"/>
    </source>
</evidence>
<dbReference type="PANTHER" id="PTHR44846">
    <property type="entry name" value="MANNOSYL-D-GLYCERATE TRANSPORT/METABOLISM SYSTEM REPRESSOR MNGR-RELATED"/>
    <property type="match status" value="1"/>
</dbReference>
<sequence length="130" mass="14605">MDREQRAEPLYQVIAESILSQVRTGQIKASERIPSEGELCQIYSAGRNTVRRAISELVNEDILRTVPGVGTFVVDNRLDKTAEYLFGFTQEMRIHGKRVTSQVLKAKIIGADPFLSRRLQIQLGADVAFL</sequence>
<dbReference type="SMART" id="SM00345">
    <property type="entry name" value="HTH_GNTR"/>
    <property type="match status" value="1"/>
</dbReference>
<dbReference type="InterPro" id="IPR036390">
    <property type="entry name" value="WH_DNA-bd_sf"/>
</dbReference>
<dbReference type="InterPro" id="IPR036388">
    <property type="entry name" value="WH-like_DNA-bd_sf"/>
</dbReference>
<organism evidence="5">
    <name type="scientific">marine sediment metagenome</name>
    <dbReference type="NCBI Taxonomy" id="412755"/>
    <lineage>
        <taxon>unclassified sequences</taxon>
        <taxon>metagenomes</taxon>
        <taxon>ecological metagenomes</taxon>
    </lineage>
</organism>
<dbReference type="CDD" id="cd07377">
    <property type="entry name" value="WHTH_GntR"/>
    <property type="match status" value="1"/>
</dbReference>
<gene>
    <name evidence="5" type="ORF">S03H2_54920</name>
</gene>
<dbReference type="InterPro" id="IPR050679">
    <property type="entry name" value="Bact_HTH_transcr_reg"/>
</dbReference>
<dbReference type="Gene3D" id="3.40.1410.10">
    <property type="entry name" value="Chorismate lyase-like"/>
    <property type="match status" value="1"/>
</dbReference>
<name>X1IMW9_9ZZZZ</name>
<evidence type="ECO:0000256" key="2">
    <source>
        <dbReference type="ARBA" id="ARBA00023125"/>
    </source>
</evidence>
<dbReference type="Pfam" id="PF00392">
    <property type="entry name" value="GntR"/>
    <property type="match status" value="1"/>
</dbReference>
<dbReference type="PROSITE" id="PS50949">
    <property type="entry name" value="HTH_GNTR"/>
    <property type="match status" value="1"/>
</dbReference>
<protein>
    <recommendedName>
        <fullName evidence="4">HTH gntR-type domain-containing protein</fullName>
    </recommendedName>
</protein>
<dbReference type="InterPro" id="IPR000524">
    <property type="entry name" value="Tscrpt_reg_HTH_GntR"/>
</dbReference>
<keyword evidence="3" id="KW-0804">Transcription</keyword>
<evidence type="ECO:0000313" key="5">
    <source>
        <dbReference type="EMBL" id="GAH70585.1"/>
    </source>
</evidence>
<proteinExistence type="predicted"/>
<dbReference type="PRINTS" id="PR00035">
    <property type="entry name" value="HTHGNTR"/>
</dbReference>
<feature type="domain" description="HTH gntR-type" evidence="4">
    <location>
        <begin position="8"/>
        <end position="76"/>
    </location>
</feature>
<dbReference type="GO" id="GO:0003700">
    <property type="term" value="F:DNA-binding transcription factor activity"/>
    <property type="evidence" value="ECO:0007669"/>
    <property type="project" value="InterPro"/>
</dbReference>
<keyword evidence="1" id="KW-0805">Transcription regulation</keyword>
<feature type="non-terminal residue" evidence="5">
    <location>
        <position position="130"/>
    </location>
</feature>
<keyword evidence="2" id="KW-0238">DNA-binding</keyword>
<dbReference type="InterPro" id="IPR028978">
    <property type="entry name" value="Chorismate_lyase_/UTRA_dom_sf"/>
</dbReference>
<dbReference type="Gene3D" id="1.10.10.10">
    <property type="entry name" value="Winged helix-like DNA-binding domain superfamily/Winged helix DNA-binding domain"/>
    <property type="match status" value="1"/>
</dbReference>
<reference evidence="5" key="1">
    <citation type="journal article" date="2014" name="Front. Microbiol.">
        <title>High frequency of phylogenetically diverse reductive dehalogenase-homologous genes in deep subseafloor sedimentary metagenomes.</title>
        <authorList>
            <person name="Kawai M."/>
            <person name="Futagami T."/>
            <person name="Toyoda A."/>
            <person name="Takaki Y."/>
            <person name="Nishi S."/>
            <person name="Hori S."/>
            <person name="Arai W."/>
            <person name="Tsubouchi T."/>
            <person name="Morono Y."/>
            <person name="Uchiyama I."/>
            <person name="Ito T."/>
            <person name="Fujiyama A."/>
            <person name="Inagaki F."/>
            <person name="Takami H."/>
        </authorList>
    </citation>
    <scope>NUCLEOTIDE SEQUENCE</scope>
    <source>
        <strain evidence="5">Expedition CK06-06</strain>
    </source>
</reference>
<dbReference type="GO" id="GO:0003677">
    <property type="term" value="F:DNA binding"/>
    <property type="evidence" value="ECO:0007669"/>
    <property type="project" value="UniProtKB-KW"/>
</dbReference>
<comment type="caution">
    <text evidence="5">The sequence shown here is derived from an EMBL/GenBank/DDBJ whole genome shotgun (WGS) entry which is preliminary data.</text>
</comment>